<proteinExistence type="predicted"/>
<sequence length="333" mass="37712">MYLGCSQGSRSVIDYTTEFLRLTNRNEIGESEGQKVARYISGLKTSIKDKIRLQNVWTVTEASCLALKAELMEKSARTSNPYRRFQGSNENSSTAVDKGKSPTQDNNLPHKVNTGNPRGGPQRKPTPSKTPNLYAKPMSLKCYRCGQPGHRFNECTNRRTTTLVDGEESGEDDTCEGFSFAEEESEEKVNIVLQRVLFSSKEEGQRKNLFRSHCSINKKVCNLIIDNGSCENLVSRKLVDRLNLPTQPQEAPYSLGWIKKGPQVRVTQTFRVPISIVKYYQEDVTCDVLDMDPCHILLGRPWQFHNDVTYKGRDNVMLFRWGDQKIAMAPVSS</sequence>
<gene>
    <name evidence="1" type="ORF">L6452_26873</name>
</gene>
<dbReference type="EMBL" id="CM042055">
    <property type="protein sequence ID" value="KAI3701642.1"/>
    <property type="molecule type" value="Genomic_DNA"/>
</dbReference>
<reference evidence="1 2" key="2">
    <citation type="journal article" date="2022" name="Mol. Ecol. Resour.">
        <title>The genomes of chicory, endive, great burdock and yacon provide insights into Asteraceae paleo-polyploidization history and plant inulin production.</title>
        <authorList>
            <person name="Fan W."/>
            <person name="Wang S."/>
            <person name="Wang H."/>
            <person name="Wang A."/>
            <person name="Jiang F."/>
            <person name="Liu H."/>
            <person name="Zhao H."/>
            <person name="Xu D."/>
            <person name="Zhang Y."/>
        </authorList>
    </citation>
    <scope>NUCLEOTIDE SEQUENCE [LARGE SCALE GENOMIC DNA]</scope>
    <source>
        <strain evidence="2">cv. Niubang</strain>
    </source>
</reference>
<name>A0ACB8ZUX2_ARCLA</name>
<comment type="caution">
    <text evidence="1">The sequence shown here is derived from an EMBL/GenBank/DDBJ whole genome shotgun (WGS) entry which is preliminary data.</text>
</comment>
<evidence type="ECO:0000313" key="2">
    <source>
        <dbReference type="Proteomes" id="UP001055879"/>
    </source>
</evidence>
<organism evidence="1 2">
    <name type="scientific">Arctium lappa</name>
    <name type="common">Greater burdock</name>
    <name type="synonym">Lappa major</name>
    <dbReference type="NCBI Taxonomy" id="4217"/>
    <lineage>
        <taxon>Eukaryota</taxon>
        <taxon>Viridiplantae</taxon>
        <taxon>Streptophyta</taxon>
        <taxon>Embryophyta</taxon>
        <taxon>Tracheophyta</taxon>
        <taxon>Spermatophyta</taxon>
        <taxon>Magnoliopsida</taxon>
        <taxon>eudicotyledons</taxon>
        <taxon>Gunneridae</taxon>
        <taxon>Pentapetalae</taxon>
        <taxon>asterids</taxon>
        <taxon>campanulids</taxon>
        <taxon>Asterales</taxon>
        <taxon>Asteraceae</taxon>
        <taxon>Carduoideae</taxon>
        <taxon>Cardueae</taxon>
        <taxon>Arctiinae</taxon>
        <taxon>Arctium</taxon>
    </lineage>
</organism>
<reference evidence="2" key="1">
    <citation type="journal article" date="2022" name="Mol. Ecol. Resour.">
        <title>The genomes of chicory, endive, great burdock and yacon provide insights into Asteraceae palaeo-polyploidization history and plant inulin production.</title>
        <authorList>
            <person name="Fan W."/>
            <person name="Wang S."/>
            <person name="Wang H."/>
            <person name="Wang A."/>
            <person name="Jiang F."/>
            <person name="Liu H."/>
            <person name="Zhao H."/>
            <person name="Xu D."/>
            <person name="Zhang Y."/>
        </authorList>
    </citation>
    <scope>NUCLEOTIDE SEQUENCE [LARGE SCALE GENOMIC DNA]</scope>
    <source>
        <strain evidence="2">cv. Niubang</strain>
    </source>
</reference>
<accession>A0ACB8ZUX2</accession>
<protein>
    <submittedName>
        <fullName evidence="1">Uncharacterized protein</fullName>
    </submittedName>
</protein>
<keyword evidence="2" id="KW-1185">Reference proteome</keyword>
<dbReference type="Proteomes" id="UP001055879">
    <property type="component" value="Linkage Group LG09"/>
</dbReference>
<evidence type="ECO:0000313" key="1">
    <source>
        <dbReference type="EMBL" id="KAI3701642.1"/>
    </source>
</evidence>